<evidence type="ECO:0000313" key="2">
    <source>
        <dbReference type="EMBL" id="EJT53113.1"/>
    </source>
</evidence>
<accession>J8QHD6</accession>
<dbReference type="RefSeq" id="XP_014184436.1">
    <property type="nucleotide sequence ID" value="XM_014328961.1"/>
</dbReference>
<dbReference type="VEuPathDB" id="FungiDB:A1Q1_00120"/>
<dbReference type="AlphaFoldDB" id="J8QHD6"/>
<dbReference type="EMBL" id="ALBS01000009">
    <property type="protein sequence ID" value="EJT53113.1"/>
    <property type="molecule type" value="Genomic_DNA"/>
</dbReference>
<gene>
    <name evidence="2" type="ORF">A1Q1_00120</name>
</gene>
<feature type="region of interest" description="Disordered" evidence="1">
    <location>
        <begin position="62"/>
        <end position="101"/>
    </location>
</feature>
<dbReference type="Proteomes" id="UP000002748">
    <property type="component" value="Unassembled WGS sequence"/>
</dbReference>
<organism evidence="2 3">
    <name type="scientific">Trichosporon asahii var. asahii (strain ATCC 90039 / CBS 2479 / JCM 2466 / KCTC 7840 / NBRC 103889/ NCYC 2677 / UAMH 7654)</name>
    <name type="common">Yeast</name>
    <dbReference type="NCBI Taxonomy" id="1186058"/>
    <lineage>
        <taxon>Eukaryota</taxon>
        <taxon>Fungi</taxon>
        <taxon>Dikarya</taxon>
        <taxon>Basidiomycota</taxon>
        <taxon>Agaricomycotina</taxon>
        <taxon>Tremellomycetes</taxon>
        <taxon>Trichosporonales</taxon>
        <taxon>Trichosporonaceae</taxon>
        <taxon>Trichosporon</taxon>
    </lineage>
</organism>
<reference evidence="2 3" key="1">
    <citation type="journal article" date="2012" name="Eukaryot. Cell">
        <title>Draft genome sequence of CBS 2479, the standard type strain of Trichosporon asahii.</title>
        <authorList>
            <person name="Yang R.Y."/>
            <person name="Li H.T."/>
            <person name="Zhu H."/>
            <person name="Zhou G.P."/>
            <person name="Wang M."/>
            <person name="Wang L."/>
        </authorList>
    </citation>
    <scope>NUCLEOTIDE SEQUENCE [LARGE SCALE GENOMIC DNA]</scope>
    <source>
        <strain evidence="3">ATCC 90039 / CBS 2479 / JCM 2466 / KCTC 7840 / NCYC 2677 / UAMH 7654</strain>
    </source>
</reference>
<proteinExistence type="predicted"/>
<dbReference type="GeneID" id="25983634"/>
<evidence type="ECO:0000256" key="1">
    <source>
        <dbReference type="SAM" id="MobiDB-lite"/>
    </source>
</evidence>
<dbReference type="KEGG" id="tasa:A1Q1_00120"/>
<sequence>MPVTVIGSWSANSGPPALRSASQADPDPDLGLEIRSGEWVSVSPDMSARRLPSPAQVLSRRSVAQVWPRDWKETQGRAGRMGAPPMQSTLDASHLIDIRQT</sequence>
<feature type="region of interest" description="Disordered" evidence="1">
    <location>
        <begin position="1"/>
        <end position="28"/>
    </location>
</feature>
<name>J8QHD6_TRIAS</name>
<evidence type="ECO:0000313" key="3">
    <source>
        <dbReference type="Proteomes" id="UP000002748"/>
    </source>
</evidence>
<dbReference type="HOGENOM" id="CLU_2293665_0_0_1"/>
<protein>
    <submittedName>
        <fullName evidence="2">Uncharacterized protein</fullName>
    </submittedName>
</protein>
<comment type="caution">
    <text evidence="2">The sequence shown here is derived from an EMBL/GenBank/DDBJ whole genome shotgun (WGS) entry which is preliminary data.</text>
</comment>